<dbReference type="InterPro" id="IPR050766">
    <property type="entry name" value="Bact_Lucif_Oxidored"/>
</dbReference>
<dbReference type="GO" id="GO:0016705">
    <property type="term" value="F:oxidoreductase activity, acting on paired donors, with incorporation or reduction of molecular oxygen"/>
    <property type="evidence" value="ECO:0007669"/>
    <property type="project" value="InterPro"/>
</dbReference>
<dbReference type="InterPro" id="IPR011251">
    <property type="entry name" value="Luciferase-like_dom"/>
</dbReference>
<dbReference type="STRING" id="1193682.BJP25_18895"/>
<dbReference type="RefSeq" id="WP_075975291.1">
    <property type="nucleotide sequence ID" value="NZ_MKQR01000013.1"/>
</dbReference>
<dbReference type="OrthoDB" id="5241801at2"/>
<feature type="domain" description="Luciferase-like" evidence="3">
    <location>
        <begin position="18"/>
        <end position="359"/>
    </location>
</feature>
<protein>
    <submittedName>
        <fullName evidence="4">Luciferase</fullName>
    </submittedName>
</protein>
<reference evidence="4 5" key="1">
    <citation type="submission" date="2016-10" db="EMBL/GenBank/DDBJ databases">
        <title>The Draft Genome Sequence of Actinokineospora bangkokensis 44EHWT reveals the biosynthetic pathway of antifungal compounds Thailandins with unusual extender unit butylmalonyl-CoA.</title>
        <authorList>
            <person name="Greule A."/>
            <person name="Intra B."/>
            <person name="Flemming S."/>
            <person name="Rommel M.G."/>
            <person name="Panbangred W."/>
            <person name="Bechthold A."/>
        </authorList>
    </citation>
    <scope>NUCLEOTIDE SEQUENCE [LARGE SCALE GENOMIC DNA]</scope>
    <source>
        <strain evidence="4 5">44EHW</strain>
    </source>
</reference>
<proteinExistence type="predicted"/>
<evidence type="ECO:0000313" key="4">
    <source>
        <dbReference type="EMBL" id="OLR93025.1"/>
    </source>
</evidence>
<evidence type="ECO:0000313" key="5">
    <source>
        <dbReference type="Proteomes" id="UP000186040"/>
    </source>
</evidence>
<accession>A0A1Q9LLY4</accession>
<dbReference type="GO" id="GO:0004497">
    <property type="term" value="F:monooxygenase activity"/>
    <property type="evidence" value="ECO:0007669"/>
    <property type="project" value="UniProtKB-KW"/>
</dbReference>
<sequence>MQIDIFNEIQNPRPWTADAEQRRFRQALAQAELADRSGYGCWWQVEHHGAEEFSLSSAPEVLLAAISQRTERIRLGHSAVLAPSRFNHPIRVAERAATLDHLSGGRVELGLTRSTVPEWRLFNVDRDDVRAQTAAAFEMIPRMWTEERFSYSGEGFEINDVPVLPKPLQSPHPPLWQAAASPASFEEAGRRGVGVLGTTMWESLERAERMIKLYRAAAAACTDPVGSFVNDQVGFFTFVHCAETDEQAMRNGAAAAAAWYSTRALTFFEAAADFQMAMERHQALMDAADGGGLAGEFLRAEAGDAPTPAALLIGRILGGEQVPEDELFEVLSAQNSLIVGSPDTCREKLRAYADLGIDRLLCLHQMGGLGEEEVMTSIRLIGEVIPEFAGAAEPVGVTSARG</sequence>
<dbReference type="SUPFAM" id="SSF51679">
    <property type="entry name" value="Bacterial luciferase-like"/>
    <property type="match status" value="1"/>
</dbReference>
<evidence type="ECO:0000256" key="2">
    <source>
        <dbReference type="ARBA" id="ARBA00023033"/>
    </source>
</evidence>
<dbReference type="AlphaFoldDB" id="A0A1Q9LLY4"/>
<dbReference type="Gene3D" id="3.20.20.30">
    <property type="entry name" value="Luciferase-like domain"/>
    <property type="match status" value="2"/>
</dbReference>
<dbReference type="Pfam" id="PF00296">
    <property type="entry name" value="Bac_luciferase"/>
    <property type="match status" value="1"/>
</dbReference>
<organism evidence="4 5">
    <name type="scientific">Actinokineospora bangkokensis</name>
    <dbReference type="NCBI Taxonomy" id="1193682"/>
    <lineage>
        <taxon>Bacteria</taxon>
        <taxon>Bacillati</taxon>
        <taxon>Actinomycetota</taxon>
        <taxon>Actinomycetes</taxon>
        <taxon>Pseudonocardiales</taxon>
        <taxon>Pseudonocardiaceae</taxon>
        <taxon>Actinokineospora</taxon>
    </lineage>
</organism>
<dbReference type="PANTHER" id="PTHR30137:SF8">
    <property type="entry name" value="BLR5498 PROTEIN"/>
    <property type="match status" value="1"/>
</dbReference>
<name>A0A1Q9LLY4_9PSEU</name>
<evidence type="ECO:0000256" key="1">
    <source>
        <dbReference type="ARBA" id="ARBA00023002"/>
    </source>
</evidence>
<dbReference type="EMBL" id="MKQR01000013">
    <property type="protein sequence ID" value="OLR93025.1"/>
    <property type="molecule type" value="Genomic_DNA"/>
</dbReference>
<dbReference type="Proteomes" id="UP000186040">
    <property type="component" value="Unassembled WGS sequence"/>
</dbReference>
<keyword evidence="2" id="KW-0503">Monooxygenase</keyword>
<gene>
    <name evidence="4" type="ORF">BJP25_18895</name>
</gene>
<dbReference type="PANTHER" id="PTHR30137">
    <property type="entry name" value="LUCIFERASE-LIKE MONOOXYGENASE"/>
    <property type="match status" value="1"/>
</dbReference>
<keyword evidence="5" id="KW-1185">Reference proteome</keyword>
<evidence type="ECO:0000259" key="3">
    <source>
        <dbReference type="Pfam" id="PF00296"/>
    </source>
</evidence>
<keyword evidence="1" id="KW-0560">Oxidoreductase</keyword>
<comment type="caution">
    <text evidence="4">The sequence shown here is derived from an EMBL/GenBank/DDBJ whole genome shotgun (WGS) entry which is preliminary data.</text>
</comment>
<dbReference type="InterPro" id="IPR036661">
    <property type="entry name" value="Luciferase-like_sf"/>
</dbReference>
<dbReference type="GO" id="GO:0005829">
    <property type="term" value="C:cytosol"/>
    <property type="evidence" value="ECO:0007669"/>
    <property type="project" value="TreeGrafter"/>
</dbReference>